<dbReference type="EMBL" id="LAEV01002147">
    <property type="protein sequence ID" value="KKA26518.1"/>
    <property type="molecule type" value="Genomic_DNA"/>
</dbReference>
<dbReference type="GO" id="GO:0003684">
    <property type="term" value="F:damaged DNA binding"/>
    <property type="evidence" value="ECO:0007669"/>
    <property type="project" value="TreeGrafter"/>
</dbReference>
<evidence type="ECO:0000256" key="7">
    <source>
        <dbReference type="ARBA" id="ARBA00023125"/>
    </source>
</evidence>
<evidence type="ECO:0000256" key="9">
    <source>
        <dbReference type="ARBA" id="ARBA00023242"/>
    </source>
</evidence>
<dbReference type="OrthoDB" id="361020at2759"/>
<comment type="similarity">
    <text evidence="2">Belongs to the XPF family.</text>
</comment>
<dbReference type="GO" id="GO:0003697">
    <property type="term" value="F:single-stranded DNA binding"/>
    <property type="evidence" value="ECO:0007669"/>
    <property type="project" value="InterPro"/>
</dbReference>
<keyword evidence="13" id="KW-1185">Reference proteome</keyword>
<dbReference type="PANTHER" id="PTHR10150">
    <property type="entry name" value="DNA REPAIR ENDONUCLEASE XPF"/>
    <property type="match status" value="1"/>
</dbReference>
<gene>
    <name evidence="12" type="ORF">TD95_004238</name>
</gene>
<dbReference type="Proteomes" id="UP000033483">
    <property type="component" value="Unassembled WGS sequence"/>
</dbReference>
<dbReference type="Pfam" id="PF02732">
    <property type="entry name" value="ERCC4"/>
    <property type="match status" value="1"/>
</dbReference>
<dbReference type="SMART" id="SM00891">
    <property type="entry name" value="ERCC4"/>
    <property type="match status" value="1"/>
</dbReference>
<keyword evidence="9" id="KW-0539">Nucleus</keyword>
<keyword evidence="8" id="KW-0234">DNA repair</keyword>
<dbReference type="GO" id="GO:0000736">
    <property type="term" value="P:double-strand break repair via single-strand annealing, removal of nonhomologous ends"/>
    <property type="evidence" value="ECO:0007669"/>
    <property type="project" value="TreeGrafter"/>
</dbReference>
<dbReference type="InterPro" id="IPR011335">
    <property type="entry name" value="Restrct_endonuc-II-like"/>
</dbReference>
<evidence type="ECO:0000313" key="12">
    <source>
        <dbReference type="EMBL" id="KKA26518.1"/>
    </source>
</evidence>
<evidence type="ECO:0000259" key="11">
    <source>
        <dbReference type="SMART" id="SM00891"/>
    </source>
</evidence>
<evidence type="ECO:0000256" key="4">
    <source>
        <dbReference type="ARBA" id="ARBA00022759"/>
    </source>
</evidence>
<evidence type="ECO:0000256" key="6">
    <source>
        <dbReference type="ARBA" id="ARBA00022801"/>
    </source>
</evidence>
<dbReference type="SUPFAM" id="SSF47781">
    <property type="entry name" value="RuvA domain 2-like"/>
    <property type="match status" value="1"/>
</dbReference>
<protein>
    <recommendedName>
        <fullName evidence="11">ERCC4 domain-containing protein</fullName>
    </recommendedName>
</protein>
<keyword evidence="5" id="KW-0227">DNA damage</keyword>
<organism evidence="12 13">
    <name type="scientific">Thielaviopsis punctulata</name>
    <dbReference type="NCBI Taxonomy" id="72032"/>
    <lineage>
        <taxon>Eukaryota</taxon>
        <taxon>Fungi</taxon>
        <taxon>Dikarya</taxon>
        <taxon>Ascomycota</taxon>
        <taxon>Pezizomycotina</taxon>
        <taxon>Sordariomycetes</taxon>
        <taxon>Hypocreomycetidae</taxon>
        <taxon>Microascales</taxon>
        <taxon>Ceratocystidaceae</taxon>
        <taxon>Thielaviopsis</taxon>
    </lineage>
</organism>
<evidence type="ECO:0000256" key="3">
    <source>
        <dbReference type="ARBA" id="ARBA00022722"/>
    </source>
</evidence>
<dbReference type="InterPro" id="IPR006167">
    <property type="entry name" value="XPF"/>
</dbReference>
<dbReference type="Gene3D" id="3.40.50.10130">
    <property type="match status" value="1"/>
</dbReference>
<keyword evidence="6" id="KW-0378">Hydrolase</keyword>
<feature type="domain" description="ERCC4" evidence="11">
    <location>
        <begin position="741"/>
        <end position="821"/>
    </location>
</feature>
<evidence type="ECO:0000256" key="8">
    <source>
        <dbReference type="ARBA" id="ARBA00023204"/>
    </source>
</evidence>
<dbReference type="AlphaFoldDB" id="A0A0F4Z9F9"/>
<dbReference type="CDD" id="cd20078">
    <property type="entry name" value="XPF_nuclease_XPF_euk"/>
    <property type="match status" value="1"/>
</dbReference>
<comment type="subcellular location">
    <subcellularLocation>
        <location evidence="1">Nucleus</location>
    </subcellularLocation>
</comment>
<accession>A0A0F4Z9F9</accession>
<dbReference type="GO" id="GO:0000712">
    <property type="term" value="P:resolution of meiotic recombination intermediates"/>
    <property type="evidence" value="ECO:0007669"/>
    <property type="project" value="TreeGrafter"/>
</dbReference>
<dbReference type="NCBIfam" id="TIGR00596">
    <property type="entry name" value="rad1"/>
    <property type="match status" value="1"/>
</dbReference>
<evidence type="ECO:0000256" key="10">
    <source>
        <dbReference type="SAM" id="MobiDB-lite"/>
    </source>
</evidence>
<feature type="region of interest" description="Disordered" evidence="10">
    <location>
        <begin position="511"/>
        <end position="557"/>
    </location>
</feature>
<dbReference type="FunFam" id="3.40.50.10130:FF:000002">
    <property type="entry name" value="DNA repair endonuclease XPF"/>
    <property type="match status" value="1"/>
</dbReference>
<comment type="caution">
    <text evidence="12">The sequence shown here is derived from an EMBL/GenBank/DDBJ whole genome shotgun (WGS) entry which is preliminary data.</text>
</comment>
<sequence>MASSAAPAQTPTPGLLPPVKLSLPLKFQQEIFQAVRAQDALVVMARGLGLLRLVTNLLHSYDAAGNNLILLMGANDRETAVIGRSLVEQKITSGSLAASRARGLTTFDAKDAPMARSETYQRGGIFAVTPRILIGDMLSGIIRADAITGIVAIHADRFTPTSNEAFILRVYREKNRTGFLKAFSDNPESFTRGFSQLSKMLGSLFLRSVSLWPRFQVSVAASLEGKRRAEVIELEVPLTPAMMHIQNAIKECVELCIQEIRKTNSSLGLDLEDWDAKTVMMESFDVMIRRQLEPNWHRITAKTRRIVADLSVLRDLLRYVLEYDCVAFLEHLDAVHEAHSPAPGSLKSSESPWFYFDATHVIFETARKRVYAAESLTRSGNDIDSLRPVLEELPKWAVLSDVLDEIDKEVQAAGPPKDDSSGAILVMCKASETCRQLRDFLQTKHLRPHDYSSRHFQEEEEEEQQQQQQEEESAAYMLRRKLRRYLARKKEASRMKAALYADTQKALAKAVDLTTGQRRSSSSSTSTANKRRRVRGGGVVGSSSSSTRPVRSETGVVAADTETAQQLTDLAGKVSADDQASTAEFREVDTRIDGATTDDFSSISTHYGLLPPLSLIITHAYDGDADDAMLEQVKPRYIIMYDVDAPFIRRIEVYRSSHADRDVRSYLLYYADSVEEERYLAAVRREKDAFSKLIRDRASMALTLTDESEGTSAATPADSFLTRINTRIAGGASLAPAVPPRVVVDIREFRSSLPPLLHGLGIAVVPCHLTVGDYILSPRICVERKALPDLIASLASGRLWTQCESMFRHYAVPVLLIEFARAEAFTLERFADVSASGPSADLQTKLVLLTLAFPKLRIIWSSSPYETAEIFQSLKTQETEPEPRAAVEAGLVSGEKEVGDGGLGSVLQNMVMAVPGVTPVNLGLITEQARDVRQLANMSMEQLTQIVGREAAGSIHYFFNRRPGG</sequence>
<dbReference type="InterPro" id="IPR006166">
    <property type="entry name" value="ERCC4_domain"/>
</dbReference>
<keyword evidence="7" id="KW-0238">DNA-binding</keyword>
<evidence type="ECO:0000256" key="5">
    <source>
        <dbReference type="ARBA" id="ARBA00022763"/>
    </source>
</evidence>
<dbReference type="GO" id="GO:1990599">
    <property type="term" value="F:3' overhang single-stranded DNA endodeoxyribonuclease activity"/>
    <property type="evidence" value="ECO:0007669"/>
    <property type="project" value="EnsemblFungi"/>
</dbReference>
<evidence type="ECO:0000256" key="1">
    <source>
        <dbReference type="ARBA" id="ARBA00004123"/>
    </source>
</evidence>
<reference evidence="12 13" key="1">
    <citation type="submission" date="2015-03" db="EMBL/GenBank/DDBJ databases">
        <authorList>
            <person name="Radwan O."/>
            <person name="Al-Naeli F.A."/>
            <person name="Rendon G.A."/>
            <person name="Fields C."/>
        </authorList>
    </citation>
    <scope>NUCLEOTIDE SEQUENCE [LARGE SCALE GENOMIC DNA]</scope>
    <source>
        <strain evidence="12">CR-DP1</strain>
    </source>
</reference>
<proteinExistence type="inferred from homology"/>
<dbReference type="InterPro" id="IPR047520">
    <property type="entry name" value="XPF_nuclease"/>
</dbReference>
<dbReference type="GO" id="GO:0000110">
    <property type="term" value="C:nucleotide-excision repair factor 1 complex"/>
    <property type="evidence" value="ECO:0007669"/>
    <property type="project" value="EnsemblFungi"/>
</dbReference>
<name>A0A0F4Z9F9_9PEZI</name>
<dbReference type="GO" id="GO:1901255">
    <property type="term" value="P:nucleotide-excision repair involved in interstrand cross-link repair"/>
    <property type="evidence" value="ECO:0007669"/>
    <property type="project" value="EnsemblFungi"/>
</dbReference>
<keyword evidence="3" id="KW-0540">Nuclease</keyword>
<dbReference type="PANTHER" id="PTHR10150:SF0">
    <property type="entry name" value="DNA REPAIR ENDONUCLEASE XPF"/>
    <property type="match status" value="1"/>
</dbReference>
<dbReference type="Gene3D" id="1.10.150.20">
    <property type="entry name" value="5' to 3' exonuclease, C-terminal subdomain"/>
    <property type="match status" value="1"/>
</dbReference>
<keyword evidence="4" id="KW-0255">Endonuclease</keyword>
<dbReference type="GO" id="GO:0007534">
    <property type="term" value="P:gene conversion at mating-type locus"/>
    <property type="evidence" value="ECO:0007669"/>
    <property type="project" value="EnsemblFungi"/>
</dbReference>
<dbReference type="GO" id="GO:0000724">
    <property type="term" value="P:double-strand break repair via homologous recombination"/>
    <property type="evidence" value="ECO:0007669"/>
    <property type="project" value="EnsemblFungi"/>
</dbReference>
<evidence type="ECO:0000313" key="13">
    <source>
        <dbReference type="Proteomes" id="UP000033483"/>
    </source>
</evidence>
<evidence type="ECO:0000256" key="2">
    <source>
        <dbReference type="ARBA" id="ARBA00010015"/>
    </source>
</evidence>
<dbReference type="InterPro" id="IPR010994">
    <property type="entry name" value="RuvA_2-like"/>
</dbReference>
<dbReference type="SUPFAM" id="SSF52980">
    <property type="entry name" value="Restriction endonuclease-like"/>
    <property type="match status" value="1"/>
</dbReference>